<keyword evidence="1" id="KW-0805">Transcription regulation</keyword>
<dbReference type="EMBL" id="QNRT01000004">
    <property type="protein sequence ID" value="RBP49370.1"/>
    <property type="molecule type" value="Genomic_DNA"/>
</dbReference>
<dbReference type="SUPFAM" id="SSF46689">
    <property type="entry name" value="Homeodomain-like"/>
    <property type="match status" value="1"/>
</dbReference>
<dbReference type="InterPro" id="IPR020449">
    <property type="entry name" value="Tscrpt_reg_AraC-type_HTH"/>
</dbReference>
<dbReference type="InParanoid" id="A0A395JHC8"/>
<sequence>MKDVTIDACFVAMLLEGAQQQGLECDPILLRNGISRLALSKRGTRVPLKSFAAFAIEIMKTLDDECLGLTHRKQRLGSFNMMCRSCISARNIRRSLKRAAKFWNLFQNGYQHDVLIDGEQISYTLSPIDGQRPLNNYLAEAILSSIHRFHCWLGGQFIPLDHVAFEHAEPEYADQYRPLFYGAPISYDDEVCSMTFPLRFLDLEIVQTPETLDQYLRGTNLSLLYQPKNYRVIGDQVRQWLERNIKQGNYKATLREAATHFQMSQQVLHRRLQAEELSFKEIKMQTRRDLAVNLLFQNKYKIEEIATLVGFSEPSAFIRAFKAWTGSTPLAYRQTRR</sequence>
<dbReference type="GO" id="GO:0000976">
    <property type="term" value="F:transcription cis-regulatory region binding"/>
    <property type="evidence" value="ECO:0007669"/>
    <property type="project" value="TreeGrafter"/>
</dbReference>
<evidence type="ECO:0000256" key="1">
    <source>
        <dbReference type="ARBA" id="ARBA00023015"/>
    </source>
</evidence>
<dbReference type="PANTHER" id="PTHR47894:SF1">
    <property type="entry name" value="HTH-TYPE TRANSCRIPTIONAL REGULATOR VQSM"/>
    <property type="match status" value="1"/>
</dbReference>
<evidence type="ECO:0000259" key="4">
    <source>
        <dbReference type="PROSITE" id="PS01124"/>
    </source>
</evidence>
<dbReference type="Pfam" id="PF12625">
    <property type="entry name" value="Arabinose_bd"/>
    <property type="match status" value="1"/>
</dbReference>
<dbReference type="Proteomes" id="UP000253083">
    <property type="component" value="Unassembled WGS sequence"/>
</dbReference>
<dbReference type="Gene3D" id="1.10.10.60">
    <property type="entry name" value="Homeodomain-like"/>
    <property type="match status" value="1"/>
</dbReference>
<dbReference type="InterPro" id="IPR018060">
    <property type="entry name" value="HTH_AraC"/>
</dbReference>
<protein>
    <submittedName>
        <fullName evidence="5">AraC family transcriptional regulator</fullName>
    </submittedName>
</protein>
<dbReference type="GO" id="GO:0005829">
    <property type="term" value="C:cytosol"/>
    <property type="evidence" value="ECO:0007669"/>
    <property type="project" value="TreeGrafter"/>
</dbReference>
<gene>
    <name evidence="5" type="ORF">DFR28_104301</name>
</gene>
<dbReference type="Pfam" id="PF12833">
    <property type="entry name" value="HTH_18"/>
    <property type="match status" value="1"/>
</dbReference>
<comment type="caution">
    <text evidence="5">The sequence shown here is derived from an EMBL/GenBank/DDBJ whole genome shotgun (WGS) entry which is preliminary data.</text>
</comment>
<accession>A0A395JHC8</accession>
<feature type="domain" description="HTH araC/xylS-type" evidence="4">
    <location>
        <begin position="235"/>
        <end position="335"/>
    </location>
</feature>
<keyword evidence="6" id="KW-1185">Reference proteome</keyword>
<dbReference type="InterPro" id="IPR032687">
    <property type="entry name" value="AraC-type_N"/>
</dbReference>
<dbReference type="RefSeq" id="WP_211317009.1">
    <property type="nucleotide sequence ID" value="NZ_QNRT01000004.1"/>
</dbReference>
<dbReference type="SMART" id="SM00342">
    <property type="entry name" value="HTH_ARAC"/>
    <property type="match status" value="1"/>
</dbReference>
<dbReference type="PRINTS" id="PR00032">
    <property type="entry name" value="HTHARAC"/>
</dbReference>
<dbReference type="PANTHER" id="PTHR47894">
    <property type="entry name" value="HTH-TYPE TRANSCRIPTIONAL REGULATOR GADX"/>
    <property type="match status" value="1"/>
</dbReference>
<dbReference type="GO" id="GO:0003700">
    <property type="term" value="F:DNA-binding transcription factor activity"/>
    <property type="evidence" value="ECO:0007669"/>
    <property type="project" value="InterPro"/>
</dbReference>
<evidence type="ECO:0000313" key="6">
    <source>
        <dbReference type="Proteomes" id="UP000253083"/>
    </source>
</evidence>
<reference evidence="5 6" key="1">
    <citation type="submission" date="2018-06" db="EMBL/GenBank/DDBJ databases">
        <title>Genomic Encyclopedia of Type Strains, Phase IV (KMG-IV): sequencing the most valuable type-strain genomes for metagenomic binning, comparative biology and taxonomic classification.</title>
        <authorList>
            <person name="Goeker M."/>
        </authorList>
    </citation>
    <scope>NUCLEOTIDE SEQUENCE [LARGE SCALE GENOMIC DNA]</scope>
    <source>
        <strain evidence="5 6">DSM 24032</strain>
    </source>
</reference>
<dbReference type="InterPro" id="IPR009057">
    <property type="entry name" value="Homeodomain-like_sf"/>
</dbReference>
<evidence type="ECO:0000256" key="2">
    <source>
        <dbReference type="ARBA" id="ARBA00023125"/>
    </source>
</evidence>
<dbReference type="AlphaFoldDB" id="A0A395JHC8"/>
<keyword evidence="3" id="KW-0804">Transcription</keyword>
<evidence type="ECO:0000256" key="3">
    <source>
        <dbReference type="ARBA" id="ARBA00023163"/>
    </source>
</evidence>
<name>A0A395JHC8_9GAMM</name>
<organism evidence="5 6">
    <name type="scientific">Arenicella xantha</name>
    <dbReference type="NCBI Taxonomy" id="644221"/>
    <lineage>
        <taxon>Bacteria</taxon>
        <taxon>Pseudomonadati</taxon>
        <taxon>Pseudomonadota</taxon>
        <taxon>Gammaproteobacteria</taxon>
        <taxon>Arenicellales</taxon>
        <taxon>Arenicellaceae</taxon>
        <taxon>Arenicella</taxon>
    </lineage>
</organism>
<keyword evidence="2" id="KW-0238">DNA-binding</keyword>
<evidence type="ECO:0000313" key="5">
    <source>
        <dbReference type="EMBL" id="RBP49370.1"/>
    </source>
</evidence>
<proteinExistence type="predicted"/>
<dbReference type="PROSITE" id="PS01124">
    <property type="entry name" value="HTH_ARAC_FAMILY_2"/>
    <property type="match status" value="1"/>
</dbReference>